<accession>A0ABU5ITY5</accession>
<evidence type="ECO:0000313" key="2">
    <source>
        <dbReference type="Proteomes" id="UP001290455"/>
    </source>
</evidence>
<dbReference type="InterPro" id="IPR036412">
    <property type="entry name" value="HAD-like_sf"/>
</dbReference>
<dbReference type="EMBL" id="JAXOFX010000001">
    <property type="protein sequence ID" value="MDZ5470620.1"/>
    <property type="molecule type" value="Genomic_DNA"/>
</dbReference>
<dbReference type="PANTHER" id="PTHR10000:SF25">
    <property type="entry name" value="PHOSPHATASE YKRA-RELATED"/>
    <property type="match status" value="1"/>
</dbReference>
<keyword evidence="2" id="KW-1185">Reference proteome</keyword>
<dbReference type="Proteomes" id="UP001290455">
    <property type="component" value="Unassembled WGS sequence"/>
</dbReference>
<dbReference type="Gene3D" id="3.40.50.1000">
    <property type="entry name" value="HAD superfamily/HAD-like"/>
    <property type="match status" value="1"/>
</dbReference>
<proteinExistence type="predicted"/>
<dbReference type="SFLD" id="SFLDG01144">
    <property type="entry name" value="C2.B.4:_PGP_Like"/>
    <property type="match status" value="1"/>
</dbReference>
<organism evidence="1 2">
    <name type="scientific">Robertmurraya mangrovi</name>
    <dbReference type="NCBI Taxonomy" id="3098077"/>
    <lineage>
        <taxon>Bacteria</taxon>
        <taxon>Bacillati</taxon>
        <taxon>Bacillota</taxon>
        <taxon>Bacilli</taxon>
        <taxon>Bacillales</taxon>
        <taxon>Bacillaceae</taxon>
        <taxon>Robertmurraya</taxon>
    </lineage>
</organism>
<gene>
    <name evidence="1" type="ORF">SM124_02540</name>
</gene>
<dbReference type="NCBIfam" id="TIGR01484">
    <property type="entry name" value="HAD-SF-IIB"/>
    <property type="match status" value="1"/>
</dbReference>
<dbReference type="NCBIfam" id="TIGR00099">
    <property type="entry name" value="Cof-subfamily"/>
    <property type="match status" value="1"/>
</dbReference>
<evidence type="ECO:0000313" key="1">
    <source>
        <dbReference type="EMBL" id="MDZ5470620.1"/>
    </source>
</evidence>
<dbReference type="GO" id="GO:0016787">
    <property type="term" value="F:hydrolase activity"/>
    <property type="evidence" value="ECO:0007669"/>
    <property type="project" value="UniProtKB-KW"/>
</dbReference>
<dbReference type="SFLD" id="SFLDG01140">
    <property type="entry name" value="C2.B:_Phosphomannomutase_and_P"/>
    <property type="match status" value="1"/>
</dbReference>
<dbReference type="InterPro" id="IPR023214">
    <property type="entry name" value="HAD_sf"/>
</dbReference>
<dbReference type="SUPFAM" id="SSF56784">
    <property type="entry name" value="HAD-like"/>
    <property type="match status" value="1"/>
</dbReference>
<name>A0ABU5ITY5_9BACI</name>
<dbReference type="InterPro" id="IPR000150">
    <property type="entry name" value="Cof"/>
</dbReference>
<dbReference type="CDD" id="cd07517">
    <property type="entry name" value="HAD_HPP"/>
    <property type="match status" value="1"/>
</dbReference>
<comment type="caution">
    <text evidence="1">The sequence shown here is derived from an EMBL/GenBank/DDBJ whole genome shotgun (WGS) entry which is preliminary data.</text>
</comment>
<dbReference type="SFLD" id="SFLDS00003">
    <property type="entry name" value="Haloacid_Dehalogenase"/>
    <property type="match status" value="1"/>
</dbReference>
<dbReference type="Gene3D" id="3.30.1240.10">
    <property type="match status" value="1"/>
</dbReference>
<keyword evidence="1" id="KW-0378">Hydrolase</keyword>
<dbReference type="PROSITE" id="PS01229">
    <property type="entry name" value="COF_2"/>
    <property type="match status" value="1"/>
</dbReference>
<sequence>MKKIVFFDIDGTLLDHEKNLPSKTKEALNQLKKNGVFVAISTGRAPFMFENLRKELDIDSYVSFNGQYVVFENEAIYKNPLNSQELERLYEHTKRNNHPLVFMTEKTMKSSVPFHPYIEESISSLKFPHPEEDPYFYQNRDLYQTLMFCPEEEENQYTSDYSHFGFIRWHTYSVDVLPKGGSKAEGIKKMIDRLGFKLEDVYAFGDGLNDIEMLKAVGTGVAMGNAVPEVKQHANMTTRSVDEDGIWYGLKELELI</sequence>
<dbReference type="PANTHER" id="PTHR10000">
    <property type="entry name" value="PHOSPHOSERINE PHOSPHATASE"/>
    <property type="match status" value="1"/>
</dbReference>
<dbReference type="InterPro" id="IPR006379">
    <property type="entry name" value="HAD-SF_hydro_IIB"/>
</dbReference>
<protein>
    <submittedName>
        <fullName evidence="1">Cof-type HAD-IIB family hydrolase</fullName>
    </submittedName>
</protein>
<dbReference type="RefSeq" id="WP_322444916.1">
    <property type="nucleotide sequence ID" value="NZ_JAXOFX010000001.1"/>
</dbReference>
<reference evidence="1 2" key="1">
    <citation type="submission" date="2023-11" db="EMBL/GenBank/DDBJ databases">
        <title>Bacillus jintuensis, isolated from a mudflat on the Beibu Gulf coast.</title>
        <authorList>
            <person name="Li M."/>
        </authorList>
    </citation>
    <scope>NUCLEOTIDE SEQUENCE [LARGE SCALE GENOMIC DNA]</scope>
    <source>
        <strain evidence="1 2">31A1R</strain>
    </source>
</reference>
<dbReference type="Pfam" id="PF08282">
    <property type="entry name" value="Hydrolase_3"/>
    <property type="match status" value="1"/>
</dbReference>